<protein>
    <submittedName>
        <fullName evidence="1">Uncharacterized protein</fullName>
    </submittedName>
</protein>
<feature type="non-terminal residue" evidence="1">
    <location>
        <position position="1"/>
    </location>
</feature>
<dbReference type="AlphaFoldDB" id="A0AAV6PBU1"/>
<reference evidence="1 2" key="1">
    <citation type="journal article" date="2021" name="Hortic Res">
        <title>The domestication of Cucurbita argyrosperma as revealed by the genome of its wild relative.</title>
        <authorList>
            <person name="Barrera-Redondo J."/>
            <person name="Sanchez-de la Vega G."/>
            <person name="Aguirre-Liguori J.A."/>
            <person name="Castellanos-Morales G."/>
            <person name="Gutierrez-Guerrero Y.T."/>
            <person name="Aguirre-Dugua X."/>
            <person name="Aguirre-Planter E."/>
            <person name="Tenaillon M.I."/>
            <person name="Lira-Saade R."/>
            <person name="Eguiarte L.E."/>
        </authorList>
    </citation>
    <scope>NUCLEOTIDE SEQUENCE [LARGE SCALE GENOMIC DNA]</scope>
    <source>
        <strain evidence="1">JBR-2021</strain>
    </source>
</reference>
<proteinExistence type="predicted"/>
<evidence type="ECO:0000313" key="2">
    <source>
        <dbReference type="Proteomes" id="UP000685013"/>
    </source>
</evidence>
<accession>A0AAV6PBU1</accession>
<gene>
    <name evidence="1" type="ORF">SDJN03_01942</name>
</gene>
<sequence>MGSIADHGPFTGLTLWVHEEKFWPKKAGAKSSMVRVRRRYQHPRKFSQKLRHVKVGLSRYRRIDASAISLGRKVARKSQSESRLLMDSLNIHLHRSSERISSGEFTNGGNQLPPQCPIGPLQSSGTVLRLL</sequence>
<evidence type="ECO:0000313" key="1">
    <source>
        <dbReference type="EMBL" id="KAG6608600.1"/>
    </source>
</evidence>
<comment type="caution">
    <text evidence="1">The sequence shown here is derived from an EMBL/GenBank/DDBJ whole genome shotgun (WGS) entry which is preliminary data.</text>
</comment>
<organism evidence="1 2">
    <name type="scientific">Cucurbita argyrosperma subsp. sororia</name>
    <dbReference type="NCBI Taxonomy" id="37648"/>
    <lineage>
        <taxon>Eukaryota</taxon>
        <taxon>Viridiplantae</taxon>
        <taxon>Streptophyta</taxon>
        <taxon>Embryophyta</taxon>
        <taxon>Tracheophyta</taxon>
        <taxon>Spermatophyta</taxon>
        <taxon>Magnoliopsida</taxon>
        <taxon>eudicotyledons</taxon>
        <taxon>Gunneridae</taxon>
        <taxon>Pentapetalae</taxon>
        <taxon>rosids</taxon>
        <taxon>fabids</taxon>
        <taxon>Cucurbitales</taxon>
        <taxon>Cucurbitaceae</taxon>
        <taxon>Cucurbiteae</taxon>
        <taxon>Cucurbita</taxon>
    </lineage>
</organism>
<name>A0AAV6PBU1_9ROSI</name>
<dbReference type="Proteomes" id="UP000685013">
    <property type="component" value="Chromosome 1"/>
</dbReference>
<keyword evidence="2" id="KW-1185">Reference proteome</keyword>
<dbReference type="EMBL" id="JAGKQH010000001">
    <property type="protein sequence ID" value="KAG6608600.1"/>
    <property type="molecule type" value="Genomic_DNA"/>
</dbReference>